<gene>
    <name evidence="1" type="ORF">CLPUN_12630</name>
</gene>
<evidence type="ECO:0000313" key="1">
    <source>
        <dbReference type="EMBL" id="OOM80597.1"/>
    </source>
</evidence>
<sequence length="79" mass="9769">MELDKYNEILNERVNYLKMHSNWRKYSLNTIEEFLKLPIIYVKRKQLKDISDLNDKLPKYTIIDEPKKPYISLYMHFML</sequence>
<protein>
    <submittedName>
        <fullName evidence="1">Uncharacterized protein</fullName>
    </submittedName>
</protein>
<organism evidence="1 2">
    <name type="scientific">Clostridium puniceum</name>
    <dbReference type="NCBI Taxonomy" id="29367"/>
    <lineage>
        <taxon>Bacteria</taxon>
        <taxon>Bacillati</taxon>
        <taxon>Bacillota</taxon>
        <taxon>Clostridia</taxon>
        <taxon>Eubacteriales</taxon>
        <taxon>Clostridiaceae</taxon>
        <taxon>Clostridium</taxon>
    </lineage>
</organism>
<reference evidence="1 2" key="1">
    <citation type="submission" date="2016-05" db="EMBL/GenBank/DDBJ databases">
        <title>Microbial solvent formation.</title>
        <authorList>
            <person name="Poehlein A."/>
            <person name="Montoya Solano J.D."/>
            <person name="Flitsch S."/>
            <person name="Krabben P."/>
            <person name="Duerre P."/>
            <person name="Daniel R."/>
        </authorList>
    </citation>
    <scope>NUCLEOTIDE SEQUENCE [LARGE SCALE GENOMIC DNA]</scope>
    <source>
        <strain evidence="1 2">DSM 2619</strain>
    </source>
</reference>
<dbReference type="EMBL" id="LZZM01000080">
    <property type="protein sequence ID" value="OOM80597.1"/>
    <property type="molecule type" value="Genomic_DNA"/>
</dbReference>
<comment type="caution">
    <text evidence="1">The sequence shown here is derived from an EMBL/GenBank/DDBJ whole genome shotgun (WGS) entry which is preliminary data.</text>
</comment>
<name>A0A1S8TS83_9CLOT</name>
<keyword evidence="2" id="KW-1185">Reference proteome</keyword>
<dbReference type="STRING" id="29367.CLPUN_12630"/>
<dbReference type="Proteomes" id="UP000190890">
    <property type="component" value="Unassembled WGS sequence"/>
</dbReference>
<proteinExistence type="predicted"/>
<evidence type="ECO:0000313" key="2">
    <source>
        <dbReference type="Proteomes" id="UP000190890"/>
    </source>
</evidence>
<dbReference type="AlphaFoldDB" id="A0A1S8TS83"/>
<accession>A0A1S8TS83</accession>